<dbReference type="CDD" id="cd22929">
    <property type="entry name" value="HFD_POLE4-like"/>
    <property type="match status" value="1"/>
</dbReference>
<dbReference type="EMBL" id="JBDODL010000508">
    <property type="protein sequence ID" value="MES1920087.1"/>
    <property type="molecule type" value="Genomic_DNA"/>
</dbReference>
<evidence type="ECO:0000313" key="4">
    <source>
        <dbReference type="EMBL" id="MES1920087.1"/>
    </source>
</evidence>
<dbReference type="InterPro" id="IPR009072">
    <property type="entry name" value="Histone-fold"/>
</dbReference>
<gene>
    <name evidence="4" type="ORF">MHBO_001806</name>
</gene>
<dbReference type="PANTHER" id="PTHR10252">
    <property type="entry name" value="HISTONE-LIKE TRANSCRIPTION FACTOR CCAAT-RELATED"/>
    <property type="match status" value="1"/>
</dbReference>
<dbReference type="SUPFAM" id="SSF47113">
    <property type="entry name" value="Histone-fold"/>
    <property type="match status" value="1"/>
</dbReference>
<dbReference type="InterPro" id="IPR036910">
    <property type="entry name" value="HMG_box_dom_sf"/>
</dbReference>
<dbReference type="Gene3D" id="1.10.30.10">
    <property type="entry name" value="High mobility group box domain"/>
    <property type="match status" value="1"/>
</dbReference>
<sequence>MENKEKKKKAIRKKKKSGYTLFIEECSNKDEKMTLKKRAEKWQALDEEEKNDWNRKAKILQKSLEDDKNSLDDLKIKQNKIFVKETIFPLNRVKKIILSDQDVKRVNKEAILLVSKSTEKFIEYLSEKLSLLVEQKQLKTITKKDFDTLIHNDENLEFLKMVWKPS</sequence>
<dbReference type="SUPFAM" id="SSF47095">
    <property type="entry name" value="HMG-box"/>
    <property type="match status" value="1"/>
</dbReference>
<organism evidence="4 5">
    <name type="scientific">Bonamia ostreae</name>
    <dbReference type="NCBI Taxonomy" id="126728"/>
    <lineage>
        <taxon>Eukaryota</taxon>
        <taxon>Sar</taxon>
        <taxon>Rhizaria</taxon>
        <taxon>Endomyxa</taxon>
        <taxon>Ascetosporea</taxon>
        <taxon>Haplosporida</taxon>
        <taxon>Bonamia</taxon>
    </lineage>
</organism>
<dbReference type="InterPro" id="IPR003958">
    <property type="entry name" value="CBFA_NFYB_domain"/>
</dbReference>
<dbReference type="Proteomes" id="UP001439008">
    <property type="component" value="Unassembled WGS sequence"/>
</dbReference>
<dbReference type="PANTHER" id="PTHR10252:SF54">
    <property type="entry name" value="CHROMATIN ACCESSIBILITY COMPLEX PROTEIN 1"/>
    <property type="match status" value="1"/>
</dbReference>
<dbReference type="InterPro" id="IPR050568">
    <property type="entry name" value="Transcr_DNA_Rep_Reg"/>
</dbReference>
<reference evidence="4 5" key="1">
    <citation type="journal article" date="2024" name="BMC Biol.">
        <title>Comparative genomics of Ascetosporea gives new insight into the evolutionary basis for animal parasitism in Rhizaria.</title>
        <authorList>
            <person name="Hiltunen Thoren M."/>
            <person name="Onut-Brannstrom I."/>
            <person name="Alfjorden A."/>
            <person name="Peckova H."/>
            <person name="Swords F."/>
            <person name="Hooper C."/>
            <person name="Holzer A.S."/>
            <person name="Bass D."/>
            <person name="Burki F."/>
        </authorList>
    </citation>
    <scope>NUCLEOTIDE SEQUENCE [LARGE SCALE GENOMIC DNA]</scope>
    <source>
        <strain evidence="4">20-A016</strain>
    </source>
</reference>
<evidence type="ECO:0000313" key="5">
    <source>
        <dbReference type="Proteomes" id="UP001439008"/>
    </source>
</evidence>
<protein>
    <recommendedName>
        <fullName evidence="3">Transcription factor CBF/NF-Y/archaeal histone domain-containing protein</fullName>
    </recommendedName>
</protein>
<evidence type="ECO:0000256" key="2">
    <source>
        <dbReference type="ARBA" id="ARBA00023242"/>
    </source>
</evidence>
<evidence type="ECO:0000256" key="1">
    <source>
        <dbReference type="ARBA" id="ARBA00004123"/>
    </source>
</evidence>
<proteinExistence type="predicted"/>
<dbReference type="Pfam" id="PF00808">
    <property type="entry name" value="CBFD_NFYB_HMF"/>
    <property type="match status" value="1"/>
</dbReference>
<keyword evidence="5" id="KW-1185">Reference proteome</keyword>
<accession>A0ABV2AK84</accession>
<comment type="subcellular location">
    <subcellularLocation>
        <location evidence="1">Nucleus</location>
    </subcellularLocation>
</comment>
<feature type="domain" description="Transcription factor CBF/NF-Y/archaeal histone" evidence="3">
    <location>
        <begin position="88"/>
        <end position="145"/>
    </location>
</feature>
<comment type="caution">
    <text evidence="4">The sequence shown here is derived from an EMBL/GenBank/DDBJ whole genome shotgun (WGS) entry which is preliminary data.</text>
</comment>
<dbReference type="Gene3D" id="1.10.20.10">
    <property type="entry name" value="Histone, subunit A"/>
    <property type="match status" value="1"/>
</dbReference>
<keyword evidence="2" id="KW-0539">Nucleus</keyword>
<name>A0ABV2AK84_9EUKA</name>
<evidence type="ECO:0000259" key="3">
    <source>
        <dbReference type="Pfam" id="PF00808"/>
    </source>
</evidence>